<dbReference type="InterPro" id="IPR006225">
    <property type="entry name" value="PsdUridine_synth_RluC/D"/>
</dbReference>
<dbReference type="AlphaFoldDB" id="A0A8E2JSL7"/>
<evidence type="ECO:0000313" key="5">
    <source>
        <dbReference type="EMBL" id="OCL08120.1"/>
    </source>
</evidence>
<sequence>MALIPSPHEAFPVPPPDTFIEPPKVIIPPCDPWPRPYYFEDGLRKVHPYHFTYNTYCKERWRGREILDIFASEFRDRPVEYYENAILTGAVTLNGQPIPSPRTIVKNGDIISHTLHRHEPPVTAQPIGIIHEDSALIVINKPAGVPVHPAGRYNYNSIIEILRAGRGYTFNPLPCNRLDRLTSGVMFIGKHRAAAEDMSQQIRDRSVKKEYITRVVGEFPAGDVVCDQPILQISPKLGLNRVRANGKEARTVFRRLAYYPPTGGEGQGQGQEGKDGGAEEEEEEGGKGAKGGDDGMAWKRLRGYSIVRCFPLTGRTHQLRVHLQYLGHPISNDPIYCNQRVFGPSLGRGEADSDNDEDIMTRLARMGKEDVAEAVAYHDEMVDEYNKRKAEKMTGEVCEVCYTPLYSDPGVHELGIYLHAKRYACEDGKWDYETPLPEWALPPPGMEGPVEATMETDPLAANLAQLGLEDKPAVSSIPNVSGVPNVSSTPNVPSLPSNGTNDTAAAG</sequence>
<dbReference type="InterPro" id="IPR006224">
    <property type="entry name" value="PsdUridine_synth_RluA-like_CS"/>
</dbReference>
<accession>A0A8E2JSL7</accession>
<evidence type="ECO:0000256" key="1">
    <source>
        <dbReference type="PIRSR" id="PIRSR606225-1"/>
    </source>
</evidence>
<dbReference type="CDD" id="cd02557">
    <property type="entry name" value="PseudoU_synth_ScRIB2"/>
    <property type="match status" value="1"/>
</dbReference>
<evidence type="ECO:0000259" key="4">
    <source>
        <dbReference type="Pfam" id="PF00849"/>
    </source>
</evidence>
<dbReference type="PANTHER" id="PTHR21600:SF40">
    <property type="entry name" value="PSEUDOURIDYLATE SYNTHASE RPUSD2"/>
    <property type="match status" value="1"/>
</dbReference>
<dbReference type="SUPFAM" id="SSF55120">
    <property type="entry name" value="Pseudouridine synthase"/>
    <property type="match status" value="1"/>
</dbReference>
<dbReference type="EMBL" id="KV749714">
    <property type="protein sequence ID" value="OCL08120.1"/>
    <property type="molecule type" value="Genomic_DNA"/>
</dbReference>
<evidence type="ECO:0000256" key="2">
    <source>
        <dbReference type="PROSITE-ProRule" id="PRU00182"/>
    </source>
</evidence>
<name>A0A8E2JSL7_9PEZI</name>
<dbReference type="Gene3D" id="3.30.2350.10">
    <property type="entry name" value="Pseudouridine synthase"/>
    <property type="match status" value="1"/>
</dbReference>
<dbReference type="InterPro" id="IPR020103">
    <property type="entry name" value="PsdUridine_synth_cat_dom_sf"/>
</dbReference>
<feature type="domain" description="Pseudouridine synthase RsuA/RluA-like" evidence="4">
    <location>
        <begin position="136"/>
        <end position="324"/>
    </location>
</feature>
<dbReference type="PANTHER" id="PTHR21600">
    <property type="entry name" value="MITOCHONDRIAL RNA PSEUDOURIDINE SYNTHASE"/>
    <property type="match status" value="1"/>
</dbReference>
<protein>
    <submittedName>
        <fullName evidence="5">Pseudouridine synthase</fullName>
    </submittedName>
</protein>
<dbReference type="GO" id="GO:0000455">
    <property type="term" value="P:enzyme-directed rRNA pseudouridine synthesis"/>
    <property type="evidence" value="ECO:0007669"/>
    <property type="project" value="TreeGrafter"/>
</dbReference>
<reference evidence="5 6" key="1">
    <citation type="journal article" date="2016" name="Nat. Commun.">
        <title>Ectomycorrhizal ecology is imprinted in the genome of the dominant symbiotic fungus Cenococcum geophilum.</title>
        <authorList>
            <consortium name="DOE Joint Genome Institute"/>
            <person name="Peter M."/>
            <person name="Kohler A."/>
            <person name="Ohm R.A."/>
            <person name="Kuo A."/>
            <person name="Krutzmann J."/>
            <person name="Morin E."/>
            <person name="Arend M."/>
            <person name="Barry K.W."/>
            <person name="Binder M."/>
            <person name="Choi C."/>
            <person name="Clum A."/>
            <person name="Copeland A."/>
            <person name="Grisel N."/>
            <person name="Haridas S."/>
            <person name="Kipfer T."/>
            <person name="LaButti K."/>
            <person name="Lindquist E."/>
            <person name="Lipzen A."/>
            <person name="Maire R."/>
            <person name="Meier B."/>
            <person name="Mihaltcheva S."/>
            <person name="Molinier V."/>
            <person name="Murat C."/>
            <person name="Poggeler S."/>
            <person name="Quandt C.A."/>
            <person name="Sperisen C."/>
            <person name="Tritt A."/>
            <person name="Tisserant E."/>
            <person name="Crous P.W."/>
            <person name="Henrissat B."/>
            <person name="Nehls U."/>
            <person name="Egli S."/>
            <person name="Spatafora J.W."/>
            <person name="Grigoriev I.V."/>
            <person name="Martin F.M."/>
        </authorList>
    </citation>
    <scope>NUCLEOTIDE SEQUENCE [LARGE SCALE GENOMIC DNA]</scope>
    <source>
        <strain evidence="5 6">CBS 207.34</strain>
    </source>
</reference>
<feature type="compositionally biased region" description="Basic and acidic residues" evidence="3">
    <location>
        <begin position="285"/>
        <end position="294"/>
    </location>
</feature>
<gene>
    <name evidence="5" type="ORF">AOQ84DRAFT_389066</name>
</gene>
<dbReference type="InterPro" id="IPR006145">
    <property type="entry name" value="PsdUridine_synth_RsuA/RluA"/>
</dbReference>
<dbReference type="NCBIfam" id="TIGR00005">
    <property type="entry name" value="rluA_subfam"/>
    <property type="match status" value="1"/>
</dbReference>
<dbReference type="PROSITE" id="PS50889">
    <property type="entry name" value="S4"/>
    <property type="match status" value="1"/>
</dbReference>
<dbReference type="PROSITE" id="PS01129">
    <property type="entry name" value="PSI_RLU"/>
    <property type="match status" value="1"/>
</dbReference>
<keyword evidence="6" id="KW-1185">Reference proteome</keyword>
<dbReference type="Pfam" id="PF00849">
    <property type="entry name" value="PseudoU_synth_2"/>
    <property type="match status" value="1"/>
</dbReference>
<dbReference type="InterPro" id="IPR050188">
    <property type="entry name" value="RluA_PseudoU_synthase"/>
</dbReference>
<proteinExistence type="predicted"/>
<dbReference type="GO" id="GO:0003723">
    <property type="term" value="F:RNA binding"/>
    <property type="evidence" value="ECO:0007669"/>
    <property type="project" value="UniProtKB-KW"/>
</dbReference>
<keyword evidence="2" id="KW-0694">RNA-binding</keyword>
<evidence type="ECO:0000256" key="3">
    <source>
        <dbReference type="SAM" id="MobiDB-lite"/>
    </source>
</evidence>
<dbReference type="OrthoDB" id="424794at2759"/>
<dbReference type="GO" id="GO:0009982">
    <property type="term" value="F:pseudouridine synthase activity"/>
    <property type="evidence" value="ECO:0007669"/>
    <property type="project" value="InterPro"/>
</dbReference>
<feature type="region of interest" description="Disordered" evidence="3">
    <location>
        <begin position="473"/>
        <end position="507"/>
    </location>
</feature>
<feature type="region of interest" description="Disordered" evidence="3">
    <location>
        <begin position="258"/>
        <end position="294"/>
    </location>
</feature>
<dbReference type="Proteomes" id="UP000250140">
    <property type="component" value="Unassembled WGS sequence"/>
</dbReference>
<organism evidence="5 6">
    <name type="scientific">Glonium stellatum</name>
    <dbReference type="NCBI Taxonomy" id="574774"/>
    <lineage>
        <taxon>Eukaryota</taxon>
        <taxon>Fungi</taxon>
        <taxon>Dikarya</taxon>
        <taxon>Ascomycota</taxon>
        <taxon>Pezizomycotina</taxon>
        <taxon>Dothideomycetes</taxon>
        <taxon>Pleosporomycetidae</taxon>
        <taxon>Gloniales</taxon>
        <taxon>Gloniaceae</taxon>
        <taxon>Glonium</taxon>
    </lineage>
</organism>
<evidence type="ECO:0000313" key="6">
    <source>
        <dbReference type="Proteomes" id="UP000250140"/>
    </source>
</evidence>
<feature type="active site" evidence="1">
    <location>
        <position position="179"/>
    </location>
</feature>
<feature type="compositionally biased region" description="Polar residues" evidence="3">
    <location>
        <begin position="476"/>
        <end position="507"/>
    </location>
</feature>